<dbReference type="Proteomes" id="UP000054937">
    <property type="component" value="Unassembled WGS sequence"/>
</dbReference>
<accession>A0A0V0R2V2</accession>
<dbReference type="OMA" id="CCIFIDY"/>
<dbReference type="AlphaFoldDB" id="A0A0V0R2V2"/>
<organism evidence="3 4">
    <name type="scientific">Pseudocohnilembus persalinus</name>
    <name type="common">Ciliate</name>
    <dbReference type="NCBI Taxonomy" id="266149"/>
    <lineage>
        <taxon>Eukaryota</taxon>
        <taxon>Sar</taxon>
        <taxon>Alveolata</taxon>
        <taxon>Ciliophora</taxon>
        <taxon>Intramacronucleata</taxon>
        <taxon>Oligohymenophorea</taxon>
        <taxon>Scuticociliatia</taxon>
        <taxon>Philasterida</taxon>
        <taxon>Pseudocohnilembidae</taxon>
        <taxon>Pseudocohnilembus</taxon>
    </lineage>
</organism>
<sequence length="243" mass="28411">MTEGLKSINYAILRQEIDQLEWCTLTLPIPCKFGLPCSPCELPNEYYLYQSNENYSEVGMKIYDFQEKTTCLKRTLCMPSMRGFTMEVNDFYNNLPFTAEKPVNIPCFKNSKPEMKVYFEGNYIGKIVEPKSLTCCQGKFHEIKIYNKDDEVIYNIEAKLKQNMCLWISDKYIDNQISYNIYDNEDEINSIGEIKHLFFGLYNEACSKADQYGITYPENANSIEKGLITMATVFIDYQWFENS</sequence>
<dbReference type="GO" id="GO:0005886">
    <property type="term" value="C:plasma membrane"/>
    <property type="evidence" value="ECO:0007669"/>
    <property type="project" value="TreeGrafter"/>
</dbReference>
<proteinExistence type="inferred from homology"/>
<comment type="similarity">
    <text evidence="1 2">Belongs to the phospholipid scramblase family.</text>
</comment>
<dbReference type="EMBL" id="LDAU01000063">
    <property type="protein sequence ID" value="KRX08517.1"/>
    <property type="molecule type" value="Genomic_DNA"/>
</dbReference>
<evidence type="ECO:0000256" key="2">
    <source>
        <dbReference type="RuleBase" id="RU363116"/>
    </source>
</evidence>
<name>A0A0V0R2V2_PSEPJ</name>
<dbReference type="InParanoid" id="A0A0V0R2V2"/>
<dbReference type="PANTHER" id="PTHR23248:SF9">
    <property type="entry name" value="PHOSPHOLIPID SCRAMBLASE"/>
    <property type="match status" value="1"/>
</dbReference>
<protein>
    <recommendedName>
        <fullName evidence="2">Phospholipid scramblase</fullName>
    </recommendedName>
</protein>
<gene>
    <name evidence="3" type="ORF">PPERSA_12998</name>
</gene>
<evidence type="ECO:0000313" key="3">
    <source>
        <dbReference type="EMBL" id="KRX08517.1"/>
    </source>
</evidence>
<comment type="caution">
    <text evidence="3">The sequence shown here is derived from an EMBL/GenBank/DDBJ whole genome shotgun (WGS) entry which is preliminary data.</text>
</comment>
<reference evidence="3 4" key="1">
    <citation type="journal article" date="2015" name="Sci. Rep.">
        <title>Genome of the facultative scuticociliatosis pathogen Pseudocohnilembus persalinus provides insight into its virulence through horizontal gene transfer.</title>
        <authorList>
            <person name="Xiong J."/>
            <person name="Wang G."/>
            <person name="Cheng J."/>
            <person name="Tian M."/>
            <person name="Pan X."/>
            <person name="Warren A."/>
            <person name="Jiang C."/>
            <person name="Yuan D."/>
            <person name="Miao W."/>
        </authorList>
    </citation>
    <scope>NUCLEOTIDE SEQUENCE [LARGE SCALE GENOMIC DNA]</scope>
    <source>
        <strain evidence="3">36N120E</strain>
    </source>
</reference>
<dbReference type="OrthoDB" id="191150at2759"/>
<evidence type="ECO:0000256" key="1">
    <source>
        <dbReference type="ARBA" id="ARBA00005350"/>
    </source>
</evidence>
<keyword evidence="4" id="KW-1185">Reference proteome</keyword>
<dbReference type="GO" id="GO:0017128">
    <property type="term" value="F:phospholipid scramblase activity"/>
    <property type="evidence" value="ECO:0007669"/>
    <property type="project" value="InterPro"/>
</dbReference>
<evidence type="ECO:0000313" key="4">
    <source>
        <dbReference type="Proteomes" id="UP000054937"/>
    </source>
</evidence>
<dbReference type="InterPro" id="IPR005552">
    <property type="entry name" value="Scramblase"/>
</dbReference>
<dbReference type="PANTHER" id="PTHR23248">
    <property type="entry name" value="PHOSPHOLIPID SCRAMBLASE-RELATED"/>
    <property type="match status" value="1"/>
</dbReference>
<dbReference type="Pfam" id="PF03803">
    <property type="entry name" value="Scramblase"/>
    <property type="match status" value="1"/>
</dbReference>